<evidence type="ECO:0000256" key="3">
    <source>
        <dbReference type="ARBA" id="ARBA00022777"/>
    </source>
</evidence>
<proteinExistence type="inferred from homology"/>
<comment type="similarity">
    <text evidence="1">Belongs to the HipA Ser/Thr kinase family.</text>
</comment>
<dbReference type="RefSeq" id="WP_145894751.1">
    <property type="nucleotide sequence ID" value="NZ_VOBQ01000015.1"/>
</dbReference>
<gene>
    <name evidence="5" type="ORF">FN976_19605</name>
</gene>
<feature type="domain" description="HipA-like C-terminal" evidence="4">
    <location>
        <begin position="186"/>
        <end position="399"/>
    </location>
</feature>
<dbReference type="OrthoDB" id="9805913at2"/>
<comment type="caution">
    <text evidence="5">The sequence shown here is derived from an EMBL/GenBank/DDBJ whole genome shotgun (WGS) entry which is preliminary data.</text>
</comment>
<reference evidence="5 6" key="1">
    <citation type="submission" date="2019-07" db="EMBL/GenBank/DDBJ databases">
        <title>Caenimonas sedimenti sp. nov., isolated from activated sludge.</title>
        <authorList>
            <person name="Xu J."/>
        </authorList>
    </citation>
    <scope>NUCLEOTIDE SEQUENCE [LARGE SCALE GENOMIC DNA]</scope>
    <source>
        <strain evidence="5 6">HX-9-20</strain>
    </source>
</reference>
<dbReference type="Proteomes" id="UP000318199">
    <property type="component" value="Unassembled WGS sequence"/>
</dbReference>
<dbReference type="InterPro" id="IPR012893">
    <property type="entry name" value="HipA-like_C"/>
</dbReference>
<keyword evidence="3" id="KW-0418">Kinase</keyword>
<name>A0A562ZLX2_9BURK</name>
<dbReference type="GO" id="GO:0005829">
    <property type="term" value="C:cytosol"/>
    <property type="evidence" value="ECO:0007669"/>
    <property type="project" value="TreeGrafter"/>
</dbReference>
<evidence type="ECO:0000256" key="2">
    <source>
        <dbReference type="ARBA" id="ARBA00022679"/>
    </source>
</evidence>
<dbReference type="PANTHER" id="PTHR37419:SF8">
    <property type="entry name" value="TOXIN YJJJ"/>
    <property type="match status" value="1"/>
</dbReference>
<dbReference type="InterPro" id="IPR052028">
    <property type="entry name" value="HipA_Ser/Thr_kinase"/>
</dbReference>
<evidence type="ECO:0000313" key="6">
    <source>
        <dbReference type="Proteomes" id="UP000318199"/>
    </source>
</evidence>
<keyword evidence="6" id="KW-1185">Reference proteome</keyword>
<protein>
    <submittedName>
        <fullName evidence="5">HipA domain-containing protein</fullName>
    </submittedName>
</protein>
<sequence length="423" mass="45877">MAQRVLVFADWQGLGSPRLLGTLHARAGSGREVFEFAFAAAALADRALTGVRLDPHLAAFAGPQHAHREAANFGAFSDASPDRWGRLLMRRRLERLQRTGAVARDYRLRESDYLLGVHDAFRAGALRFKLEETDPFLDNQHDVAAPPFVRLRELEAAAQALEDERGVPDASRIDAWLRMLVAPGGSLGGARPKASVADENGHLWIAKFPSVQDAHDVGAWELVVHALAQAAGIAVAPAWARKFGGGGHTFAVKRFDRTAGGERLHFASAMTLTGRRDGEGAATGASYLELARVLMEHGAQPAADLRQLWSRIVFNLLVSNTDDHLRNHGFLLIPGKGWRLAEAYDMNPVPDAGGLSLNISETDNARDLELARSVAGVFRVKPGEAEAIIARLRAVVVQWAVLAKRLGIAAREQDRMAGAFTLA</sequence>
<accession>A0A562ZLX2</accession>
<dbReference type="GO" id="GO:0004674">
    <property type="term" value="F:protein serine/threonine kinase activity"/>
    <property type="evidence" value="ECO:0007669"/>
    <property type="project" value="TreeGrafter"/>
</dbReference>
<evidence type="ECO:0000313" key="5">
    <source>
        <dbReference type="EMBL" id="TWO69493.1"/>
    </source>
</evidence>
<dbReference type="EMBL" id="VOBQ01000015">
    <property type="protein sequence ID" value="TWO69493.1"/>
    <property type="molecule type" value="Genomic_DNA"/>
</dbReference>
<dbReference type="PANTHER" id="PTHR37419">
    <property type="entry name" value="SERINE/THREONINE-PROTEIN KINASE TOXIN HIPA"/>
    <property type="match status" value="1"/>
</dbReference>
<evidence type="ECO:0000256" key="1">
    <source>
        <dbReference type="ARBA" id="ARBA00010164"/>
    </source>
</evidence>
<dbReference type="Pfam" id="PF07804">
    <property type="entry name" value="HipA_C"/>
    <property type="match status" value="1"/>
</dbReference>
<dbReference type="AlphaFoldDB" id="A0A562ZLX2"/>
<organism evidence="5 6">
    <name type="scientific">Caenimonas sedimenti</name>
    <dbReference type="NCBI Taxonomy" id="2596921"/>
    <lineage>
        <taxon>Bacteria</taxon>
        <taxon>Pseudomonadati</taxon>
        <taxon>Pseudomonadota</taxon>
        <taxon>Betaproteobacteria</taxon>
        <taxon>Burkholderiales</taxon>
        <taxon>Comamonadaceae</taxon>
        <taxon>Caenimonas</taxon>
    </lineage>
</organism>
<keyword evidence="2" id="KW-0808">Transferase</keyword>
<evidence type="ECO:0000259" key="4">
    <source>
        <dbReference type="Pfam" id="PF07804"/>
    </source>
</evidence>